<feature type="compositionally biased region" description="Low complexity" evidence="1">
    <location>
        <begin position="68"/>
        <end position="83"/>
    </location>
</feature>
<feature type="chain" id="PRO_5005459845" description="Secreted protein" evidence="2">
    <location>
        <begin position="27"/>
        <end position="325"/>
    </location>
</feature>
<name>A0A0K1ER92_CHOCO</name>
<dbReference type="OrthoDB" id="5514904at2"/>
<feature type="region of interest" description="Disordered" evidence="1">
    <location>
        <begin position="24"/>
        <end position="104"/>
    </location>
</feature>
<protein>
    <recommendedName>
        <fullName evidence="5">Secreted protein</fullName>
    </recommendedName>
</protein>
<evidence type="ECO:0008006" key="5">
    <source>
        <dbReference type="Google" id="ProtNLM"/>
    </source>
</evidence>
<feature type="compositionally biased region" description="Pro residues" evidence="1">
    <location>
        <begin position="48"/>
        <end position="67"/>
    </location>
</feature>
<keyword evidence="4" id="KW-1185">Reference proteome</keyword>
<reference evidence="3 4" key="1">
    <citation type="submission" date="2015-07" db="EMBL/GenBank/DDBJ databases">
        <title>Genome analysis of myxobacterium Chondromyces crocatus Cm c5 reveals a high potential for natural compound synthesis and the genetic basis for the loss of fruiting body formation.</title>
        <authorList>
            <person name="Zaburannyi N."/>
            <person name="Bunk B."/>
            <person name="Maier J."/>
            <person name="Overmann J."/>
            <person name="Mueller R."/>
        </authorList>
    </citation>
    <scope>NUCLEOTIDE SEQUENCE [LARGE SCALE GENOMIC DNA]</scope>
    <source>
        <strain evidence="3 4">Cm c5</strain>
    </source>
</reference>
<dbReference type="EMBL" id="CP012159">
    <property type="protein sequence ID" value="AKT43344.1"/>
    <property type="molecule type" value="Genomic_DNA"/>
</dbReference>
<feature type="signal peptide" evidence="2">
    <location>
        <begin position="1"/>
        <end position="26"/>
    </location>
</feature>
<feature type="compositionally biased region" description="Basic and acidic residues" evidence="1">
    <location>
        <begin position="270"/>
        <end position="279"/>
    </location>
</feature>
<proteinExistence type="predicted"/>
<feature type="region of interest" description="Disordered" evidence="1">
    <location>
        <begin position="260"/>
        <end position="279"/>
    </location>
</feature>
<evidence type="ECO:0000256" key="1">
    <source>
        <dbReference type="SAM" id="MobiDB-lite"/>
    </source>
</evidence>
<dbReference type="STRING" id="52.CMC5_075760"/>
<evidence type="ECO:0000256" key="2">
    <source>
        <dbReference type="SAM" id="SignalP"/>
    </source>
</evidence>
<feature type="compositionally biased region" description="Polar residues" evidence="1">
    <location>
        <begin position="89"/>
        <end position="98"/>
    </location>
</feature>
<feature type="compositionally biased region" description="Polar residues" evidence="1">
    <location>
        <begin position="29"/>
        <end position="45"/>
    </location>
</feature>
<organism evidence="3 4">
    <name type="scientific">Chondromyces crocatus</name>
    <dbReference type="NCBI Taxonomy" id="52"/>
    <lineage>
        <taxon>Bacteria</taxon>
        <taxon>Pseudomonadati</taxon>
        <taxon>Myxococcota</taxon>
        <taxon>Polyangia</taxon>
        <taxon>Polyangiales</taxon>
        <taxon>Polyangiaceae</taxon>
        <taxon>Chondromyces</taxon>
    </lineage>
</organism>
<dbReference type="RefSeq" id="WP_050434827.1">
    <property type="nucleotide sequence ID" value="NZ_CP012159.1"/>
</dbReference>
<accession>A0A0K1ER92</accession>
<keyword evidence="2" id="KW-0732">Signal</keyword>
<dbReference type="Proteomes" id="UP000067626">
    <property type="component" value="Chromosome"/>
</dbReference>
<sequence length="325" mass="32854">MIVRRRTVPSALLAGALALGPAALHAQEAQPSASEAPTPPLSSEVTTTPPPGAQPAAPPPGAQPAAPPTSAQPASTQPASPTPRARSAKSPTSGTQPAKSRGRGAIVVTVDRAAARAARALARVVYADAALRPTIDEATALALTGDGREGMLATEREAEIASVREAAANATAESAGRRLLASLGSDAGAALVVLVEVAGSRPTARVIQVDSANYVPLELGATLHETDGKGQRISWPGATETLRTLLPPPPAATVSAVQLATPKPSAPVRETPKSDDRTETPFYRSPWFWIALGAAAAVGTTAFAITQLGDAGTGPTVHLVGRIAP</sequence>
<evidence type="ECO:0000313" key="4">
    <source>
        <dbReference type="Proteomes" id="UP000067626"/>
    </source>
</evidence>
<evidence type="ECO:0000313" key="3">
    <source>
        <dbReference type="EMBL" id="AKT43344.1"/>
    </source>
</evidence>
<gene>
    <name evidence="3" type="ORF">CMC5_075760</name>
</gene>
<dbReference type="KEGG" id="ccro:CMC5_075760"/>
<dbReference type="AlphaFoldDB" id="A0A0K1ER92"/>